<dbReference type="PANTHER" id="PTHR34406">
    <property type="entry name" value="PROTEIN YCEI"/>
    <property type="match status" value="1"/>
</dbReference>
<dbReference type="EMBL" id="JAATJH010000009">
    <property type="protein sequence ID" value="NJC28243.1"/>
    <property type="molecule type" value="Genomic_DNA"/>
</dbReference>
<dbReference type="Proteomes" id="UP000770785">
    <property type="component" value="Unassembled WGS sequence"/>
</dbReference>
<keyword evidence="1" id="KW-0732">Signal</keyword>
<dbReference type="RefSeq" id="WP_168040060.1">
    <property type="nucleotide sequence ID" value="NZ_JAATJH010000009.1"/>
</dbReference>
<name>A0ABX0XHA3_9BACT</name>
<dbReference type="SMART" id="SM00867">
    <property type="entry name" value="YceI"/>
    <property type="match status" value="1"/>
</dbReference>
<dbReference type="PANTHER" id="PTHR34406:SF1">
    <property type="entry name" value="PROTEIN YCEI"/>
    <property type="match status" value="1"/>
</dbReference>
<organism evidence="3 4">
    <name type="scientific">Neolewinella antarctica</name>
    <dbReference type="NCBI Taxonomy" id="442734"/>
    <lineage>
        <taxon>Bacteria</taxon>
        <taxon>Pseudomonadati</taxon>
        <taxon>Bacteroidota</taxon>
        <taxon>Saprospiria</taxon>
        <taxon>Saprospirales</taxon>
        <taxon>Lewinellaceae</taxon>
        <taxon>Neolewinella</taxon>
    </lineage>
</organism>
<dbReference type="PROSITE" id="PS51257">
    <property type="entry name" value="PROKAR_LIPOPROTEIN"/>
    <property type="match status" value="1"/>
</dbReference>
<dbReference type="SUPFAM" id="SSF101874">
    <property type="entry name" value="YceI-like"/>
    <property type="match status" value="1"/>
</dbReference>
<sequence>MKHLFSLLFLSLFFVACGGSPEGTEVTSGDALADGDGNSTAMASAEFVVDPSASMITWEGTKAVGGGHQGTIPVEDGRMVVTTEDGNIVSGKFSMDMSKMVNTDLPEEDGAKLVGHLQAPDFFDVAQYPTADFNLVKISPMEATDHTHMISGNLTMKGKERSVTIPATITIDGDKMTAETPKFTIDRNDWGVSYGNSIVQQVKDKIISDELGLQITLVANRE</sequence>
<reference evidence="3 4" key="1">
    <citation type="submission" date="2020-03" db="EMBL/GenBank/DDBJ databases">
        <title>Genomic Encyclopedia of Type Strains, Phase IV (KMG-IV): sequencing the most valuable type-strain genomes for metagenomic binning, comparative biology and taxonomic classification.</title>
        <authorList>
            <person name="Goeker M."/>
        </authorList>
    </citation>
    <scope>NUCLEOTIDE SEQUENCE [LARGE SCALE GENOMIC DNA]</scope>
    <source>
        <strain evidence="3 4">DSM 105096</strain>
    </source>
</reference>
<proteinExistence type="predicted"/>
<keyword evidence="4" id="KW-1185">Reference proteome</keyword>
<feature type="chain" id="PRO_5047150629" evidence="1">
    <location>
        <begin position="19"/>
        <end position="222"/>
    </location>
</feature>
<comment type="caution">
    <text evidence="3">The sequence shown here is derived from an EMBL/GenBank/DDBJ whole genome shotgun (WGS) entry which is preliminary data.</text>
</comment>
<evidence type="ECO:0000259" key="2">
    <source>
        <dbReference type="SMART" id="SM00867"/>
    </source>
</evidence>
<evidence type="ECO:0000256" key="1">
    <source>
        <dbReference type="SAM" id="SignalP"/>
    </source>
</evidence>
<feature type="domain" description="Lipid/polyisoprenoid-binding YceI-like" evidence="2">
    <location>
        <begin position="46"/>
        <end position="220"/>
    </location>
</feature>
<evidence type="ECO:0000313" key="3">
    <source>
        <dbReference type="EMBL" id="NJC28243.1"/>
    </source>
</evidence>
<accession>A0ABX0XHA3</accession>
<dbReference type="InterPro" id="IPR007372">
    <property type="entry name" value="Lipid/polyisoprenoid-bd_YceI"/>
</dbReference>
<dbReference type="InterPro" id="IPR036761">
    <property type="entry name" value="TTHA0802/YceI-like_sf"/>
</dbReference>
<protein>
    <submittedName>
        <fullName evidence="3">Polyisoprenoid-binding protein YceI</fullName>
    </submittedName>
</protein>
<feature type="signal peptide" evidence="1">
    <location>
        <begin position="1"/>
        <end position="18"/>
    </location>
</feature>
<dbReference type="Pfam" id="PF04264">
    <property type="entry name" value="YceI"/>
    <property type="match status" value="1"/>
</dbReference>
<dbReference type="Gene3D" id="2.40.128.110">
    <property type="entry name" value="Lipid/polyisoprenoid-binding, YceI-like"/>
    <property type="match status" value="1"/>
</dbReference>
<evidence type="ECO:0000313" key="4">
    <source>
        <dbReference type="Proteomes" id="UP000770785"/>
    </source>
</evidence>
<gene>
    <name evidence="3" type="ORF">GGR27_003764</name>
</gene>